<comment type="caution">
    <text evidence="2">The sequence shown here is derived from an EMBL/GenBank/DDBJ whole genome shotgun (WGS) entry which is preliminary data.</text>
</comment>
<dbReference type="AlphaFoldDB" id="A0A178IEQ3"/>
<organism evidence="2 3">
    <name type="scientific">Termitidicoccus mucosus</name>
    <dbReference type="NCBI Taxonomy" id="1184151"/>
    <lineage>
        <taxon>Bacteria</taxon>
        <taxon>Pseudomonadati</taxon>
        <taxon>Verrucomicrobiota</taxon>
        <taxon>Opitutia</taxon>
        <taxon>Opitutales</taxon>
        <taxon>Opitutaceae</taxon>
        <taxon>Termitidicoccus</taxon>
    </lineage>
</organism>
<proteinExistence type="predicted"/>
<keyword evidence="1" id="KW-0472">Membrane</keyword>
<keyword evidence="1" id="KW-1133">Transmembrane helix</keyword>
<dbReference type="EMBL" id="LRRQ01000167">
    <property type="protein sequence ID" value="OAM87635.1"/>
    <property type="molecule type" value="Genomic_DNA"/>
</dbReference>
<accession>A0A178IEQ3</accession>
<dbReference type="STRING" id="1184151.AW736_22240"/>
<gene>
    <name evidence="2" type="ORF">AW736_22240</name>
</gene>
<name>A0A178IEQ3_9BACT</name>
<protein>
    <submittedName>
        <fullName evidence="2">Uncharacterized protein</fullName>
    </submittedName>
</protein>
<dbReference type="Proteomes" id="UP000078486">
    <property type="component" value="Unassembled WGS sequence"/>
</dbReference>
<evidence type="ECO:0000313" key="2">
    <source>
        <dbReference type="EMBL" id="OAM87635.1"/>
    </source>
</evidence>
<keyword evidence="1" id="KW-0812">Transmembrane</keyword>
<reference evidence="2 3" key="1">
    <citation type="submission" date="2016-01" db="EMBL/GenBank/DDBJ databases">
        <title>High potential of lignocellulose degradation of a new Verrucomicrobia species.</title>
        <authorList>
            <person name="Wang Y."/>
            <person name="Shi Y."/>
            <person name="Qiu Z."/>
            <person name="Liu S."/>
            <person name="Yang H."/>
        </authorList>
    </citation>
    <scope>NUCLEOTIDE SEQUENCE [LARGE SCALE GENOMIC DNA]</scope>
    <source>
        <strain evidence="2 3">TSB47</strain>
    </source>
</reference>
<sequence length="111" mass="12482">MARTGPRVMPPDGRKHLPVRALIWLVKDPILPSHVVFIMRKSKDPDIIELTAKKPVFSWAIVFGFIAAWVVTLVLAILLRASVVRLLLPLIAALFVIYLGVCTILYLKNKK</sequence>
<feature type="transmembrane region" description="Helical" evidence="1">
    <location>
        <begin position="59"/>
        <end position="79"/>
    </location>
</feature>
<evidence type="ECO:0000313" key="3">
    <source>
        <dbReference type="Proteomes" id="UP000078486"/>
    </source>
</evidence>
<keyword evidence="3" id="KW-1185">Reference proteome</keyword>
<evidence type="ECO:0000256" key="1">
    <source>
        <dbReference type="SAM" id="Phobius"/>
    </source>
</evidence>
<feature type="transmembrane region" description="Helical" evidence="1">
    <location>
        <begin position="86"/>
        <end position="107"/>
    </location>
</feature>